<evidence type="ECO:0000259" key="3">
    <source>
        <dbReference type="Pfam" id="PF18962"/>
    </source>
</evidence>
<dbReference type="InterPro" id="IPR026444">
    <property type="entry name" value="Secre_tail"/>
</dbReference>
<dbReference type="NCBIfam" id="TIGR04183">
    <property type="entry name" value="Por_Secre_tail"/>
    <property type="match status" value="1"/>
</dbReference>
<comment type="caution">
    <text evidence="4">The sequence shown here is derived from an EMBL/GenBank/DDBJ whole genome shotgun (WGS) entry which is preliminary data.</text>
</comment>
<protein>
    <submittedName>
        <fullName evidence="4">T9SS type A sorting domain-containing protein</fullName>
    </submittedName>
</protein>
<evidence type="ECO:0000313" key="4">
    <source>
        <dbReference type="EMBL" id="MCX8524767.1"/>
    </source>
</evidence>
<evidence type="ECO:0000313" key="5">
    <source>
        <dbReference type="Proteomes" id="UP001073122"/>
    </source>
</evidence>
<dbReference type="Proteomes" id="UP001073122">
    <property type="component" value="Unassembled WGS sequence"/>
</dbReference>
<feature type="domain" description="Secretion system C-terminal sorting" evidence="3">
    <location>
        <begin position="174"/>
        <end position="235"/>
    </location>
</feature>
<evidence type="ECO:0000256" key="1">
    <source>
        <dbReference type="ARBA" id="ARBA00022729"/>
    </source>
</evidence>
<sequence>MKKALLFLTIASNLAFAQNADLFNNNWYISQITLNGQTTTSPAMSQGLPNSAFIQNSSGYVFNSQYFNTAGVNISFSQTQNSFTKNGGGCTFADYHGTNMQAAQEYDQKHCDFYVGSIPSSGNVPNGTVFNYEIVNNGSYKILIVTNSANGNKVYYNSAFLGTKDIAMKKSFKIYPNPSSDFLVVEDLEKNLKVKIYDLSGKLLFETLSSGKTLKVDVSNFQKGQYLLNIENFKSEFFIKN</sequence>
<feature type="chain" id="PRO_5046311443" evidence="2">
    <location>
        <begin position="18"/>
        <end position="241"/>
    </location>
</feature>
<gene>
    <name evidence="4" type="ORF">OF897_12675</name>
</gene>
<feature type="signal peptide" evidence="2">
    <location>
        <begin position="1"/>
        <end position="17"/>
    </location>
</feature>
<organism evidence="4 5">
    <name type="scientific">Chryseobacterium formosus</name>
    <dbReference type="NCBI Taxonomy" id="1537363"/>
    <lineage>
        <taxon>Bacteria</taxon>
        <taxon>Pseudomonadati</taxon>
        <taxon>Bacteroidota</taxon>
        <taxon>Flavobacteriia</taxon>
        <taxon>Flavobacteriales</taxon>
        <taxon>Weeksellaceae</taxon>
        <taxon>Chryseobacterium group</taxon>
        <taxon>Chryseobacterium</taxon>
    </lineage>
</organism>
<evidence type="ECO:0000256" key="2">
    <source>
        <dbReference type="SAM" id="SignalP"/>
    </source>
</evidence>
<dbReference type="RefSeq" id="WP_267266056.1">
    <property type="nucleotide sequence ID" value="NZ_JAOVZW010000015.1"/>
</dbReference>
<dbReference type="Pfam" id="PF18962">
    <property type="entry name" value="Por_Secre_tail"/>
    <property type="match status" value="1"/>
</dbReference>
<dbReference type="EMBL" id="JAOVZW010000015">
    <property type="protein sequence ID" value="MCX8524767.1"/>
    <property type="molecule type" value="Genomic_DNA"/>
</dbReference>
<reference evidence="4" key="1">
    <citation type="submission" date="2022-10" db="EMBL/GenBank/DDBJ databases">
        <title>Chryseobacterium sp. nov., a novel bacterial species.</title>
        <authorList>
            <person name="Cao Y."/>
        </authorList>
    </citation>
    <scope>NUCLEOTIDE SEQUENCE</scope>
    <source>
        <strain evidence="4">CCTCC AB2015118</strain>
    </source>
</reference>
<keyword evidence="1 2" id="KW-0732">Signal</keyword>
<proteinExistence type="predicted"/>
<accession>A0ABT3XRK5</accession>
<keyword evidence="5" id="KW-1185">Reference proteome</keyword>
<name>A0ABT3XRK5_9FLAO</name>